<organism evidence="2 3">
    <name type="scientific">Fusarium acuminatum</name>
    <dbReference type="NCBI Taxonomy" id="5515"/>
    <lineage>
        <taxon>Eukaryota</taxon>
        <taxon>Fungi</taxon>
        <taxon>Dikarya</taxon>
        <taxon>Ascomycota</taxon>
        <taxon>Pezizomycotina</taxon>
        <taxon>Sordariomycetes</taxon>
        <taxon>Hypocreomycetidae</taxon>
        <taxon>Hypocreales</taxon>
        <taxon>Nectriaceae</taxon>
        <taxon>Fusarium</taxon>
        <taxon>Fusarium tricinctum species complex</taxon>
    </lineage>
</organism>
<sequence>MLAPIRASLSNHDTAAPPTDIPRLSAPTAIPCLVLGLEWAIYKWTLGKCVAGRRRIWDGLLGGVAAWPAFCETDWTVSYVC</sequence>
<proteinExistence type="predicted"/>
<dbReference type="EMBL" id="CP151264">
    <property type="protein sequence ID" value="WZH47621.1"/>
    <property type="molecule type" value="Genomic_DNA"/>
</dbReference>
<protein>
    <submittedName>
        <fullName evidence="2">Uncharacterized protein</fullName>
    </submittedName>
</protein>
<feature type="region of interest" description="Disordered" evidence="1">
    <location>
        <begin position="1"/>
        <end position="20"/>
    </location>
</feature>
<evidence type="ECO:0000256" key="1">
    <source>
        <dbReference type="SAM" id="MobiDB-lite"/>
    </source>
</evidence>
<name>A0ABZ2X468_9HYPO</name>
<gene>
    <name evidence="2" type="ORF">QYS62_008777</name>
</gene>
<reference evidence="2 3" key="1">
    <citation type="submission" date="2024-04" db="EMBL/GenBank/DDBJ databases">
        <title>Complete genome sequence of Fusarium acuminatum.</title>
        <authorList>
            <person name="Lan B."/>
        </authorList>
    </citation>
    <scope>NUCLEOTIDE SEQUENCE [LARGE SCALE GENOMIC DNA]</scope>
    <source>
        <strain evidence="2">1A</strain>
    </source>
</reference>
<evidence type="ECO:0000313" key="2">
    <source>
        <dbReference type="EMBL" id="WZH47621.1"/>
    </source>
</evidence>
<accession>A0ABZ2X468</accession>
<keyword evidence="3" id="KW-1185">Reference proteome</keyword>
<dbReference type="Proteomes" id="UP001489902">
    <property type="component" value="Chromosome 5"/>
</dbReference>
<evidence type="ECO:0000313" key="3">
    <source>
        <dbReference type="Proteomes" id="UP001489902"/>
    </source>
</evidence>